<reference evidence="3" key="1">
    <citation type="submission" date="2022-10" db="EMBL/GenBank/DDBJ databases">
        <title>Genome assembly of Pristionchus species.</title>
        <authorList>
            <person name="Yoshida K."/>
            <person name="Sommer R.J."/>
        </authorList>
    </citation>
    <scope>NUCLEOTIDE SEQUENCE [LARGE SCALE GENOMIC DNA]</scope>
    <source>
        <strain evidence="3">RS5460</strain>
    </source>
</reference>
<dbReference type="AlphaFoldDB" id="A0AAN5DIG2"/>
<dbReference type="EMBL" id="BTRK01000006">
    <property type="protein sequence ID" value="GMR62679.1"/>
    <property type="molecule type" value="Genomic_DNA"/>
</dbReference>
<feature type="region of interest" description="Disordered" evidence="1">
    <location>
        <begin position="184"/>
        <end position="232"/>
    </location>
</feature>
<name>A0AAN5DIG2_9BILA</name>
<protein>
    <submittedName>
        <fullName evidence="2">Uncharacterized protein</fullName>
    </submittedName>
</protein>
<dbReference type="Proteomes" id="UP001328107">
    <property type="component" value="Unassembled WGS sequence"/>
</dbReference>
<evidence type="ECO:0000256" key="1">
    <source>
        <dbReference type="SAM" id="MobiDB-lite"/>
    </source>
</evidence>
<feature type="compositionally biased region" description="Pro residues" evidence="1">
    <location>
        <begin position="184"/>
        <end position="196"/>
    </location>
</feature>
<keyword evidence="3" id="KW-1185">Reference proteome</keyword>
<organism evidence="2 3">
    <name type="scientific">Pristionchus mayeri</name>
    <dbReference type="NCBI Taxonomy" id="1317129"/>
    <lineage>
        <taxon>Eukaryota</taxon>
        <taxon>Metazoa</taxon>
        <taxon>Ecdysozoa</taxon>
        <taxon>Nematoda</taxon>
        <taxon>Chromadorea</taxon>
        <taxon>Rhabditida</taxon>
        <taxon>Rhabditina</taxon>
        <taxon>Diplogasteromorpha</taxon>
        <taxon>Diplogasteroidea</taxon>
        <taxon>Neodiplogasteridae</taxon>
        <taxon>Pristionchus</taxon>
    </lineage>
</organism>
<feature type="region of interest" description="Disordered" evidence="1">
    <location>
        <begin position="1"/>
        <end position="141"/>
    </location>
</feature>
<feature type="compositionally biased region" description="Pro residues" evidence="1">
    <location>
        <begin position="223"/>
        <end position="232"/>
    </location>
</feature>
<feature type="compositionally biased region" description="Pro residues" evidence="1">
    <location>
        <begin position="27"/>
        <end position="37"/>
    </location>
</feature>
<feature type="compositionally biased region" description="Low complexity" evidence="1">
    <location>
        <begin position="115"/>
        <end position="126"/>
    </location>
</feature>
<evidence type="ECO:0000313" key="2">
    <source>
        <dbReference type="EMBL" id="GMR62679.1"/>
    </source>
</evidence>
<feature type="compositionally biased region" description="Low complexity" evidence="1">
    <location>
        <begin position="38"/>
        <end position="60"/>
    </location>
</feature>
<evidence type="ECO:0000313" key="3">
    <source>
        <dbReference type="Proteomes" id="UP001328107"/>
    </source>
</evidence>
<feature type="compositionally biased region" description="Pro residues" evidence="1">
    <location>
        <begin position="127"/>
        <end position="136"/>
    </location>
</feature>
<gene>
    <name evidence="2" type="ORF">PMAYCL1PPCAC_32874</name>
</gene>
<comment type="caution">
    <text evidence="2">The sequence shown here is derived from an EMBL/GenBank/DDBJ whole genome shotgun (WGS) entry which is preliminary data.</text>
</comment>
<sequence>MEGSTTLALGNFPPPPFPPQESSYCPRPSPSNRPLPRPSISSPDLLTPSDMDTSTSSASTEKSCGGDCEQLAKLDQSMLEDQKGFEGPPSKKRCSRSLDAAVAKLNDIQKTKNEPLSPTPSSTSICPPAPRIPPPSALSSTTQLPLWASSMQLDPQSYLALISRLVQSSMPAVPPPVAPVAPVISLPPPVAQPMPSPRELSAERRVPSADLDDDEDDQGLRWTPPPLRASRR</sequence>
<proteinExistence type="predicted"/>
<accession>A0AAN5DIG2</accession>